<gene>
    <name evidence="3" type="ORF">UJA718_LOCUS8181</name>
</gene>
<protein>
    <recommendedName>
        <fullName evidence="2">G domain-containing protein</fullName>
    </recommendedName>
</protein>
<dbReference type="GO" id="GO:0005525">
    <property type="term" value="F:GTP binding"/>
    <property type="evidence" value="ECO:0007669"/>
    <property type="project" value="InterPro"/>
</dbReference>
<reference evidence="3" key="1">
    <citation type="submission" date="2021-02" db="EMBL/GenBank/DDBJ databases">
        <authorList>
            <person name="Nowell W R."/>
        </authorList>
    </citation>
    <scope>NUCLEOTIDE SEQUENCE</scope>
</reference>
<dbReference type="EMBL" id="CAJOBP010000857">
    <property type="protein sequence ID" value="CAF4228512.1"/>
    <property type="molecule type" value="Genomic_DNA"/>
</dbReference>
<feature type="domain" description="G" evidence="2">
    <location>
        <begin position="87"/>
        <end position="189"/>
    </location>
</feature>
<dbReference type="Gene3D" id="3.40.50.300">
    <property type="entry name" value="P-loop containing nucleotide triphosphate hydrolases"/>
    <property type="match status" value="1"/>
</dbReference>
<dbReference type="InterPro" id="IPR006073">
    <property type="entry name" value="GTP-bd"/>
</dbReference>
<evidence type="ECO:0000313" key="3">
    <source>
        <dbReference type="EMBL" id="CAF4228512.1"/>
    </source>
</evidence>
<sequence length="470" mass="54834">MRGLLLLGHSHEVIREYLQDPATIKLLQEFQQQNAHLLQQFEKLRQEIEDQKIESFEDLQQYDQKGADALVKLATQTTPLQMQGRNIGFFGLTSTGKSTIINKLLDREVAKTGAGETTTKIEPYDGKGYTLYDIPGRNDDTTYFSMEYVAFWKGLTARVVLLTTSMKEMTKVFHLLDAINLKYDIVVNKFDLIKQDERENFKAQIKQEINQCGLKGVNNVWFVSSQNPRQFPDWITMCHSFLDCYPDLELEARQFVFEECSKTDTTFTAETLAIFIDNRFYELNNLKKVDQRLARSVESCKLDLRRFGAKFTANSSRPYFLGHEREDVVKHRKEFVKYFIEREQHFYTITNDAVPQWKTPTTTPAVLLYILSQFKRLFQLLPFKNEYKNHNFVCLLDNARTHTAAHMHINDFGMTPGTRCPVDKIDYIDENNKKQTIECYDDDDEYNKGLLALAYELNVFVLKKYANSMN</sequence>
<name>A0A820DBH0_9BILA</name>
<keyword evidence="4" id="KW-1185">Reference proteome</keyword>
<dbReference type="InterPro" id="IPR027417">
    <property type="entry name" value="P-loop_NTPase"/>
</dbReference>
<evidence type="ECO:0000259" key="2">
    <source>
        <dbReference type="Pfam" id="PF01926"/>
    </source>
</evidence>
<dbReference type="Proteomes" id="UP000663873">
    <property type="component" value="Unassembled WGS sequence"/>
</dbReference>
<evidence type="ECO:0000256" key="1">
    <source>
        <dbReference type="SAM" id="Coils"/>
    </source>
</evidence>
<feature type="coiled-coil region" evidence="1">
    <location>
        <begin position="27"/>
        <end position="54"/>
    </location>
</feature>
<dbReference type="CDD" id="cd00882">
    <property type="entry name" value="Ras_like_GTPase"/>
    <property type="match status" value="1"/>
</dbReference>
<dbReference type="SUPFAM" id="SSF52540">
    <property type="entry name" value="P-loop containing nucleoside triphosphate hydrolases"/>
    <property type="match status" value="1"/>
</dbReference>
<dbReference type="Pfam" id="PF01926">
    <property type="entry name" value="MMR_HSR1"/>
    <property type="match status" value="1"/>
</dbReference>
<keyword evidence="1" id="KW-0175">Coiled coil</keyword>
<accession>A0A820DBH0</accession>
<organism evidence="3 4">
    <name type="scientific">Rotaria socialis</name>
    <dbReference type="NCBI Taxonomy" id="392032"/>
    <lineage>
        <taxon>Eukaryota</taxon>
        <taxon>Metazoa</taxon>
        <taxon>Spiralia</taxon>
        <taxon>Gnathifera</taxon>
        <taxon>Rotifera</taxon>
        <taxon>Eurotatoria</taxon>
        <taxon>Bdelloidea</taxon>
        <taxon>Philodinida</taxon>
        <taxon>Philodinidae</taxon>
        <taxon>Rotaria</taxon>
    </lineage>
</organism>
<proteinExistence type="predicted"/>
<evidence type="ECO:0000313" key="4">
    <source>
        <dbReference type="Proteomes" id="UP000663873"/>
    </source>
</evidence>
<comment type="caution">
    <text evidence="3">The sequence shown here is derived from an EMBL/GenBank/DDBJ whole genome shotgun (WGS) entry which is preliminary data.</text>
</comment>
<dbReference type="AlphaFoldDB" id="A0A820DBH0"/>